<dbReference type="EMBL" id="CP034086">
    <property type="protein sequence ID" value="AZG76917.1"/>
    <property type="molecule type" value="Genomic_DNA"/>
</dbReference>
<evidence type="ECO:0000313" key="5">
    <source>
        <dbReference type="Proteomes" id="UP000273982"/>
    </source>
</evidence>
<name>A0A3G8M5A0_9HYPH</name>
<dbReference type="GO" id="GO:0004806">
    <property type="term" value="F:triacylglycerol lipase activity"/>
    <property type="evidence" value="ECO:0007669"/>
    <property type="project" value="TreeGrafter"/>
</dbReference>
<dbReference type="InterPro" id="IPR050300">
    <property type="entry name" value="GDXG_lipolytic_enzyme"/>
</dbReference>
<dbReference type="Gene3D" id="3.40.50.1820">
    <property type="entry name" value="alpha/beta hydrolase"/>
    <property type="match status" value="1"/>
</dbReference>
<dbReference type="KEGG" id="mros:EHO51_09335"/>
<accession>A0A3G8M5A0</accession>
<sequence>MADLGIDDIRALLSAKPRPVGWPARRARIEEVGAVWPSAPDISLEPASIDGMAAEWSCAPTSDPSRALLFFHGGGYCSGSIVSHRRMATEAGRAAGARTLAVEFRLAPEHPFPAAYEDALAAWRFLRGQGFSARQIAVGGDSAGGGLTLALLMRLRDLKEALPACAWLVSPWTDLTLSGETLATKDDADPLLHKAYLEELAQAYVPTGVDRHDPRVSPLFGDLSGLPPLMIQVGSNETLLADSTRLAAAAGAADVSVTLEIWPRMIHAWHLWNARLEEGRRALAHAGAFIRARLLEDGQIRVERLSDLREP</sequence>
<comment type="similarity">
    <text evidence="1">Belongs to the 'GDXG' lipolytic enzyme family.</text>
</comment>
<dbReference type="PANTHER" id="PTHR48081">
    <property type="entry name" value="AB HYDROLASE SUPERFAMILY PROTEIN C4A8.06C"/>
    <property type="match status" value="1"/>
</dbReference>
<protein>
    <submittedName>
        <fullName evidence="4">Alpha/beta hydrolase</fullName>
    </submittedName>
</protein>
<dbReference type="SUPFAM" id="SSF53474">
    <property type="entry name" value="alpha/beta-Hydrolases"/>
    <property type="match status" value="1"/>
</dbReference>
<dbReference type="PANTHER" id="PTHR48081:SF30">
    <property type="entry name" value="ACETYL-HYDROLASE LIPR-RELATED"/>
    <property type="match status" value="1"/>
</dbReference>
<evidence type="ECO:0000313" key="4">
    <source>
        <dbReference type="EMBL" id="AZG76917.1"/>
    </source>
</evidence>
<dbReference type="InterPro" id="IPR002168">
    <property type="entry name" value="Lipase_GDXG_HIS_AS"/>
</dbReference>
<gene>
    <name evidence="4" type="ORF">EHO51_09335</name>
</gene>
<reference evidence="4 5" key="1">
    <citation type="submission" date="2018-11" db="EMBL/GenBank/DDBJ databases">
        <title>Genome squencing of methanotrophic bacteria isolated from alkaline groundwater in Korea.</title>
        <authorList>
            <person name="Nguyen L.N."/>
        </authorList>
    </citation>
    <scope>NUCLEOTIDE SEQUENCE [LARGE SCALE GENOMIC DNA]</scope>
    <source>
        <strain evidence="4 5">GW6</strain>
    </source>
</reference>
<dbReference type="Pfam" id="PF07859">
    <property type="entry name" value="Abhydrolase_3"/>
    <property type="match status" value="1"/>
</dbReference>
<evidence type="ECO:0000256" key="1">
    <source>
        <dbReference type="ARBA" id="ARBA00010515"/>
    </source>
</evidence>
<feature type="domain" description="Alpha/beta hydrolase fold-3" evidence="3">
    <location>
        <begin position="68"/>
        <end position="270"/>
    </location>
</feature>
<dbReference type="InterPro" id="IPR013094">
    <property type="entry name" value="AB_hydrolase_3"/>
</dbReference>
<dbReference type="AlphaFoldDB" id="A0A3G8M5A0"/>
<dbReference type="PROSITE" id="PS01173">
    <property type="entry name" value="LIPASE_GDXG_HIS"/>
    <property type="match status" value="1"/>
</dbReference>
<keyword evidence="2 4" id="KW-0378">Hydrolase</keyword>
<proteinExistence type="inferred from homology"/>
<evidence type="ECO:0000256" key="2">
    <source>
        <dbReference type="ARBA" id="ARBA00022801"/>
    </source>
</evidence>
<dbReference type="Proteomes" id="UP000273982">
    <property type="component" value="Chromosome"/>
</dbReference>
<organism evidence="4 5">
    <name type="scientific">Methylocystis rosea</name>
    <dbReference type="NCBI Taxonomy" id="173366"/>
    <lineage>
        <taxon>Bacteria</taxon>
        <taxon>Pseudomonadati</taxon>
        <taxon>Pseudomonadota</taxon>
        <taxon>Alphaproteobacteria</taxon>
        <taxon>Hyphomicrobiales</taxon>
        <taxon>Methylocystaceae</taxon>
        <taxon>Methylocystis</taxon>
    </lineage>
</organism>
<evidence type="ECO:0000259" key="3">
    <source>
        <dbReference type="Pfam" id="PF07859"/>
    </source>
</evidence>
<dbReference type="RefSeq" id="WP_124738655.1">
    <property type="nucleotide sequence ID" value="NZ_CP034086.1"/>
</dbReference>
<dbReference type="InterPro" id="IPR029058">
    <property type="entry name" value="AB_hydrolase_fold"/>
</dbReference>